<keyword evidence="3" id="KW-1185">Reference proteome</keyword>
<evidence type="ECO:0000313" key="3">
    <source>
        <dbReference type="Proteomes" id="UP000198666"/>
    </source>
</evidence>
<feature type="transmembrane region" description="Helical" evidence="1">
    <location>
        <begin position="211"/>
        <end position="227"/>
    </location>
</feature>
<reference evidence="3" key="1">
    <citation type="submission" date="2016-10" db="EMBL/GenBank/DDBJ databases">
        <authorList>
            <person name="Varghese N."/>
            <person name="Submissions S."/>
        </authorList>
    </citation>
    <scope>NUCLEOTIDE SEQUENCE [LARGE SCALE GENOMIC DNA]</scope>
    <source>
        <strain evidence="3">DSM 21620</strain>
    </source>
</reference>
<evidence type="ECO:0000313" key="2">
    <source>
        <dbReference type="EMBL" id="SDD51590.1"/>
    </source>
</evidence>
<dbReference type="STRING" id="361279.SAMN05421663_11256"/>
<name>A0A1G6VD05_9BACI</name>
<keyword evidence="1" id="KW-1133">Transmembrane helix</keyword>
<gene>
    <name evidence="2" type="ORF">SAMN05421663_11256</name>
</gene>
<feature type="transmembrane region" description="Helical" evidence="1">
    <location>
        <begin position="63"/>
        <end position="81"/>
    </location>
</feature>
<dbReference type="EMBL" id="FMZB01000012">
    <property type="protein sequence ID" value="SDD51590.1"/>
    <property type="molecule type" value="Genomic_DNA"/>
</dbReference>
<dbReference type="RefSeq" id="WP_244499379.1">
    <property type="nucleotide sequence ID" value="NZ_FMZB01000012.1"/>
</dbReference>
<evidence type="ECO:0000256" key="1">
    <source>
        <dbReference type="SAM" id="Phobius"/>
    </source>
</evidence>
<organism evidence="2 3">
    <name type="scientific">Terribacillus halophilus</name>
    <dbReference type="NCBI Taxonomy" id="361279"/>
    <lineage>
        <taxon>Bacteria</taxon>
        <taxon>Bacillati</taxon>
        <taxon>Bacillota</taxon>
        <taxon>Bacilli</taxon>
        <taxon>Bacillales</taxon>
        <taxon>Bacillaceae</taxon>
        <taxon>Terribacillus</taxon>
    </lineage>
</organism>
<dbReference type="AlphaFoldDB" id="A0A1G6VD05"/>
<evidence type="ECO:0008006" key="4">
    <source>
        <dbReference type="Google" id="ProtNLM"/>
    </source>
</evidence>
<keyword evidence="1" id="KW-0812">Transmembrane</keyword>
<sequence length="244" mass="26228">MAKTAEQIAVQEQVIETQEQTFEAFQTNAHFWGRLTIGCVIVLSAALPLYLSFVKGYHPGWQAIFAAFVAYIALVGFAWVIEPVSYYATLGVSGTYLSFLTGNIANMCLPSAAAAQHVIGADPGTRKGEVAATLAIAAASFMNIAVLIPVILAGSYILSVIPESVQAAFTYIIPAIFGGMMTQLAMKKPLFGVIGIVFGILMTQLPIPVFFKGLVCMFLTVIICVLLENYQTSKTTTEGEMIHE</sequence>
<feature type="transmembrane region" description="Helical" evidence="1">
    <location>
        <begin position="130"/>
        <end position="158"/>
    </location>
</feature>
<keyword evidence="1" id="KW-0472">Membrane</keyword>
<feature type="transmembrane region" description="Helical" evidence="1">
    <location>
        <begin position="164"/>
        <end position="182"/>
    </location>
</feature>
<dbReference type="Proteomes" id="UP000198666">
    <property type="component" value="Unassembled WGS sequence"/>
</dbReference>
<feature type="transmembrane region" description="Helical" evidence="1">
    <location>
        <begin position="87"/>
        <end position="109"/>
    </location>
</feature>
<proteinExistence type="predicted"/>
<protein>
    <recommendedName>
        <fullName evidence="4">Small-conductance mechanosensitive channel</fullName>
    </recommendedName>
</protein>
<feature type="transmembrane region" description="Helical" evidence="1">
    <location>
        <begin position="31"/>
        <end position="51"/>
    </location>
</feature>
<accession>A0A1G6VD05</accession>